<dbReference type="Pfam" id="PF21858">
    <property type="entry name" value="DUF6914"/>
    <property type="match status" value="1"/>
</dbReference>
<dbReference type="HOGENOM" id="CLU_125049_0_0_1"/>
<dbReference type="AlphaFoldDB" id="A0A0C3BU33"/>
<proteinExistence type="predicted"/>
<reference evidence="1 2" key="1">
    <citation type="submission" date="2014-04" db="EMBL/GenBank/DDBJ databases">
        <authorList>
            <consortium name="DOE Joint Genome Institute"/>
            <person name="Kuo A."/>
            <person name="Gay G."/>
            <person name="Dore J."/>
            <person name="Kohler A."/>
            <person name="Nagy L.G."/>
            <person name="Floudas D."/>
            <person name="Copeland A."/>
            <person name="Barry K.W."/>
            <person name="Cichocki N."/>
            <person name="Veneault-Fourrey C."/>
            <person name="LaButti K."/>
            <person name="Lindquist E.A."/>
            <person name="Lipzen A."/>
            <person name="Lundell T."/>
            <person name="Morin E."/>
            <person name="Murat C."/>
            <person name="Sun H."/>
            <person name="Tunlid A."/>
            <person name="Henrissat B."/>
            <person name="Grigoriev I.V."/>
            <person name="Hibbett D.S."/>
            <person name="Martin F."/>
            <person name="Nordberg H.P."/>
            <person name="Cantor M.N."/>
            <person name="Hua S.X."/>
        </authorList>
    </citation>
    <scope>NUCLEOTIDE SEQUENCE [LARGE SCALE GENOMIC DNA]</scope>
    <source>
        <strain evidence="2">h7</strain>
    </source>
</reference>
<dbReference type="Proteomes" id="UP000053424">
    <property type="component" value="Unassembled WGS sequence"/>
</dbReference>
<name>A0A0C3BU33_HEBCY</name>
<protein>
    <submittedName>
        <fullName evidence="1">Uncharacterized protein</fullName>
    </submittedName>
</protein>
<keyword evidence="2" id="KW-1185">Reference proteome</keyword>
<sequence>MSVANKSRLFITLQHRGGRPGFHWALILAPKSEAKMQDRESTPCHRFHITNSAQKDSKLLDNGKFAWRFEHEPFNCLVPGNVIARILVAKLSSSEKHPAGTDDPWRKQVKLIEDVLESVPLVQGDLNWTCRVWLQQALRALREHGGDFATIPHIDIGGQGEVDVVSFGNQAVEIIKARKGVVRQPGDLPQLDMRLRLG</sequence>
<organism evidence="1 2">
    <name type="scientific">Hebeloma cylindrosporum</name>
    <dbReference type="NCBI Taxonomy" id="76867"/>
    <lineage>
        <taxon>Eukaryota</taxon>
        <taxon>Fungi</taxon>
        <taxon>Dikarya</taxon>
        <taxon>Basidiomycota</taxon>
        <taxon>Agaricomycotina</taxon>
        <taxon>Agaricomycetes</taxon>
        <taxon>Agaricomycetidae</taxon>
        <taxon>Agaricales</taxon>
        <taxon>Agaricineae</taxon>
        <taxon>Hymenogastraceae</taxon>
        <taxon>Hebeloma</taxon>
    </lineage>
</organism>
<dbReference type="OrthoDB" id="2679825at2759"/>
<dbReference type="InterPro" id="IPR054208">
    <property type="entry name" value="DUF6914"/>
</dbReference>
<reference evidence="2" key="2">
    <citation type="submission" date="2015-01" db="EMBL/GenBank/DDBJ databases">
        <title>Evolutionary Origins and Diversification of the Mycorrhizal Mutualists.</title>
        <authorList>
            <consortium name="DOE Joint Genome Institute"/>
            <consortium name="Mycorrhizal Genomics Consortium"/>
            <person name="Kohler A."/>
            <person name="Kuo A."/>
            <person name="Nagy L.G."/>
            <person name="Floudas D."/>
            <person name="Copeland A."/>
            <person name="Barry K.W."/>
            <person name="Cichocki N."/>
            <person name="Veneault-Fourrey C."/>
            <person name="LaButti K."/>
            <person name="Lindquist E.A."/>
            <person name="Lipzen A."/>
            <person name="Lundell T."/>
            <person name="Morin E."/>
            <person name="Murat C."/>
            <person name="Riley R."/>
            <person name="Ohm R."/>
            <person name="Sun H."/>
            <person name="Tunlid A."/>
            <person name="Henrissat B."/>
            <person name="Grigoriev I.V."/>
            <person name="Hibbett D.S."/>
            <person name="Martin F."/>
        </authorList>
    </citation>
    <scope>NUCLEOTIDE SEQUENCE [LARGE SCALE GENOMIC DNA]</scope>
    <source>
        <strain evidence="2">h7</strain>
    </source>
</reference>
<evidence type="ECO:0000313" key="2">
    <source>
        <dbReference type="Proteomes" id="UP000053424"/>
    </source>
</evidence>
<evidence type="ECO:0000313" key="1">
    <source>
        <dbReference type="EMBL" id="KIM35584.1"/>
    </source>
</evidence>
<gene>
    <name evidence="1" type="ORF">M413DRAFT_79270</name>
</gene>
<accession>A0A0C3BU33</accession>
<dbReference type="EMBL" id="KN831818">
    <property type="protein sequence ID" value="KIM35584.1"/>
    <property type="molecule type" value="Genomic_DNA"/>
</dbReference>